<gene>
    <name evidence="4" type="ORF">GCM10009710_24090</name>
</gene>
<organism evidence="4 5">
    <name type="scientific">Aeromicrobium alkaliterrae</name>
    <dbReference type="NCBI Taxonomy" id="302168"/>
    <lineage>
        <taxon>Bacteria</taxon>
        <taxon>Bacillati</taxon>
        <taxon>Actinomycetota</taxon>
        <taxon>Actinomycetes</taxon>
        <taxon>Propionibacteriales</taxon>
        <taxon>Nocardioidaceae</taxon>
        <taxon>Aeromicrobium</taxon>
    </lineage>
</organism>
<dbReference type="InterPro" id="IPR008462">
    <property type="entry name" value="CsbD"/>
</dbReference>
<feature type="compositionally biased region" description="Basic and acidic residues" evidence="2">
    <location>
        <begin position="68"/>
        <end position="78"/>
    </location>
</feature>
<feature type="region of interest" description="Disordered" evidence="2">
    <location>
        <begin position="35"/>
        <end position="78"/>
    </location>
</feature>
<protein>
    <recommendedName>
        <fullName evidence="3">CsbD-like domain-containing protein</fullName>
    </recommendedName>
</protein>
<dbReference type="InterPro" id="IPR036629">
    <property type="entry name" value="YjbJ_sf"/>
</dbReference>
<dbReference type="SUPFAM" id="SSF69047">
    <property type="entry name" value="Hypothetical protein YjbJ"/>
    <property type="match status" value="1"/>
</dbReference>
<comment type="caution">
    <text evidence="4">The sequence shown here is derived from an EMBL/GenBank/DDBJ whole genome shotgun (WGS) entry which is preliminary data.</text>
</comment>
<evidence type="ECO:0000256" key="2">
    <source>
        <dbReference type="SAM" id="MobiDB-lite"/>
    </source>
</evidence>
<name>A0ABN2JY11_9ACTN</name>
<feature type="domain" description="CsbD-like" evidence="3">
    <location>
        <begin position="26"/>
        <end position="78"/>
    </location>
</feature>
<feature type="compositionally biased region" description="Basic and acidic residues" evidence="2">
    <location>
        <begin position="39"/>
        <end position="61"/>
    </location>
</feature>
<dbReference type="RefSeq" id="WP_344201870.1">
    <property type="nucleotide sequence ID" value="NZ_BAAAME010000004.1"/>
</dbReference>
<reference evidence="4 5" key="1">
    <citation type="journal article" date="2019" name="Int. J. Syst. Evol. Microbiol.">
        <title>The Global Catalogue of Microorganisms (GCM) 10K type strain sequencing project: providing services to taxonomists for standard genome sequencing and annotation.</title>
        <authorList>
            <consortium name="The Broad Institute Genomics Platform"/>
            <consortium name="The Broad Institute Genome Sequencing Center for Infectious Disease"/>
            <person name="Wu L."/>
            <person name="Ma J."/>
        </authorList>
    </citation>
    <scope>NUCLEOTIDE SEQUENCE [LARGE SCALE GENOMIC DNA]</scope>
    <source>
        <strain evidence="4 5">JCM 13518</strain>
    </source>
</reference>
<evidence type="ECO:0000259" key="3">
    <source>
        <dbReference type="Pfam" id="PF05532"/>
    </source>
</evidence>
<sequence length="78" mass="8258">MAYTVSRIGSPPVIAKIEEHAMGIVDKAKNTAEKLAGQAKEKTGDATGNDDLKNEGKKDQAKGSLKNAGEDVKDAFKK</sequence>
<dbReference type="Proteomes" id="UP001501057">
    <property type="component" value="Unassembled WGS sequence"/>
</dbReference>
<comment type="similarity">
    <text evidence="1">Belongs to the UPF0337 (CsbD) family.</text>
</comment>
<accession>A0ABN2JY11</accession>
<proteinExistence type="inferred from homology"/>
<dbReference type="Pfam" id="PF05532">
    <property type="entry name" value="CsbD"/>
    <property type="match status" value="1"/>
</dbReference>
<dbReference type="Gene3D" id="1.10.1470.10">
    <property type="entry name" value="YjbJ"/>
    <property type="match status" value="1"/>
</dbReference>
<evidence type="ECO:0000313" key="5">
    <source>
        <dbReference type="Proteomes" id="UP001501057"/>
    </source>
</evidence>
<dbReference type="EMBL" id="BAAAME010000004">
    <property type="protein sequence ID" value="GAA1743191.1"/>
    <property type="molecule type" value="Genomic_DNA"/>
</dbReference>
<evidence type="ECO:0000256" key="1">
    <source>
        <dbReference type="ARBA" id="ARBA00009129"/>
    </source>
</evidence>
<evidence type="ECO:0000313" key="4">
    <source>
        <dbReference type="EMBL" id="GAA1743191.1"/>
    </source>
</evidence>
<keyword evidence="5" id="KW-1185">Reference proteome</keyword>